<evidence type="ECO:0000313" key="1">
    <source>
        <dbReference type="EMBL" id="OJA08902.1"/>
    </source>
</evidence>
<organism evidence="1 2">
    <name type="scientific">Rhizopogon vesiculosus</name>
    <dbReference type="NCBI Taxonomy" id="180088"/>
    <lineage>
        <taxon>Eukaryota</taxon>
        <taxon>Fungi</taxon>
        <taxon>Dikarya</taxon>
        <taxon>Basidiomycota</taxon>
        <taxon>Agaricomycotina</taxon>
        <taxon>Agaricomycetes</taxon>
        <taxon>Agaricomycetidae</taxon>
        <taxon>Boletales</taxon>
        <taxon>Suillineae</taxon>
        <taxon>Rhizopogonaceae</taxon>
        <taxon>Rhizopogon</taxon>
    </lineage>
</organism>
<keyword evidence="2" id="KW-1185">Reference proteome</keyword>
<dbReference type="AlphaFoldDB" id="A0A1J8PI25"/>
<reference evidence="1 2" key="1">
    <citation type="submission" date="2016-03" db="EMBL/GenBank/DDBJ databases">
        <title>Comparative genomics of the ectomycorrhizal sister species Rhizopogon vinicolor and Rhizopogon vesiculosus (Basidiomycota: Boletales) reveals a divergence of the mating type B locus.</title>
        <authorList>
            <person name="Mujic A.B."/>
            <person name="Kuo A."/>
            <person name="Tritt A."/>
            <person name="Lipzen A."/>
            <person name="Chen C."/>
            <person name="Johnson J."/>
            <person name="Sharma A."/>
            <person name="Barry K."/>
            <person name="Grigoriev I.V."/>
            <person name="Spatafora J.W."/>
        </authorList>
    </citation>
    <scope>NUCLEOTIDE SEQUENCE [LARGE SCALE GENOMIC DNA]</scope>
    <source>
        <strain evidence="1 2">AM-OR11-056</strain>
    </source>
</reference>
<evidence type="ECO:0000313" key="2">
    <source>
        <dbReference type="Proteomes" id="UP000183567"/>
    </source>
</evidence>
<sequence length="25" mass="2865">MGVHFADEMPLPTCNSLCWDLESLR</sequence>
<accession>A0A1J8PI25</accession>
<proteinExistence type="predicted"/>
<dbReference type="EMBL" id="LVVM01006126">
    <property type="protein sequence ID" value="OJA08902.1"/>
    <property type="molecule type" value="Genomic_DNA"/>
</dbReference>
<gene>
    <name evidence="1" type="ORF">AZE42_10571</name>
</gene>
<protein>
    <submittedName>
        <fullName evidence="1">Uncharacterized protein</fullName>
    </submittedName>
</protein>
<dbReference type="Proteomes" id="UP000183567">
    <property type="component" value="Unassembled WGS sequence"/>
</dbReference>
<comment type="caution">
    <text evidence="1">The sequence shown here is derived from an EMBL/GenBank/DDBJ whole genome shotgun (WGS) entry which is preliminary data.</text>
</comment>
<name>A0A1J8PI25_9AGAM</name>